<dbReference type="Pfam" id="PF02899">
    <property type="entry name" value="Phage_int_SAM_1"/>
    <property type="match status" value="1"/>
</dbReference>
<name>B8KV17_9GAMM</name>
<dbReference type="STRING" id="565045.NOR51B_1835"/>
<dbReference type="SUPFAM" id="SSF56349">
    <property type="entry name" value="DNA breaking-rejoining enzymes"/>
    <property type="match status" value="1"/>
</dbReference>
<dbReference type="InterPro" id="IPR044068">
    <property type="entry name" value="CB"/>
</dbReference>
<evidence type="ECO:0000256" key="4">
    <source>
        <dbReference type="PROSITE-ProRule" id="PRU01248"/>
    </source>
</evidence>
<evidence type="ECO:0000259" key="6">
    <source>
        <dbReference type="PROSITE" id="PS51900"/>
    </source>
</evidence>
<evidence type="ECO:0000256" key="2">
    <source>
        <dbReference type="ARBA" id="ARBA00023125"/>
    </source>
</evidence>
<evidence type="ECO:0000256" key="1">
    <source>
        <dbReference type="ARBA" id="ARBA00022908"/>
    </source>
</evidence>
<evidence type="ECO:0000313" key="7">
    <source>
        <dbReference type="EMBL" id="EED35888.1"/>
    </source>
</evidence>
<protein>
    <submittedName>
        <fullName evidence="7">Phage integrase family protein</fullName>
    </submittedName>
</protein>
<dbReference type="InterPro" id="IPR011010">
    <property type="entry name" value="DNA_brk_join_enz"/>
</dbReference>
<dbReference type="PANTHER" id="PTHR34605">
    <property type="entry name" value="PHAGE_INTEGRASE DOMAIN-CONTAINING PROTEIN"/>
    <property type="match status" value="1"/>
</dbReference>
<dbReference type="EMBL" id="DS999411">
    <property type="protein sequence ID" value="EED35888.1"/>
    <property type="molecule type" value="Genomic_DNA"/>
</dbReference>
<dbReference type="OrthoDB" id="5914130at2"/>
<keyword evidence="8" id="KW-1185">Reference proteome</keyword>
<gene>
    <name evidence="7" type="ORF">NOR51B_1835</name>
</gene>
<dbReference type="HOGENOM" id="CLU_047407_3_0_6"/>
<feature type="domain" description="Tyr recombinase" evidence="5">
    <location>
        <begin position="101"/>
        <end position="284"/>
    </location>
</feature>
<dbReference type="GO" id="GO:0015074">
    <property type="term" value="P:DNA integration"/>
    <property type="evidence" value="ECO:0007669"/>
    <property type="project" value="UniProtKB-KW"/>
</dbReference>
<evidence type="ECO:0000256" key="3">
    <source>
        <dbReference type="ARBA" id="ARBA00023172"/>
    </source>
</evidence>
<dbReference type="InterPro" id="IPR002104">
    <property type="entry name" value="Integrase_catalytic"/>
</dbReference>
<dbReference type="GO" id="GO:0003677">
    <property type="term" value="F:DNA binding"/>
    <property type="evidence" value="ECO:0007669"/>
    <property type="project" value="UniProtKB-UniRule"/>
</dbReference>
<proteinExistence type="predicted"/>
<dbReference type="InterPro" id="IPR010998">
    <property type="entry name" value="Integrase_recombinase_N"/>
</dbReference>
<organism evidence="7 8">
    <name type="scientific">Luminiphilus syltensis NOR5-1B</name>
    <dbReference type="NCBI Taxonomy" id="565045"/>
    <lineage>
        <taxon>Bacteria</taxon>
        <taxon>Pseudomonadati</taxon>
        <taxon>Pseudomonadota</taxon>
        <taxon>Gammaproteobacteria</taxon>
        <taxon>Cellvibrionales</taxon>
        <taxon>Halieaceae</taxon>
        <taxon>Luminiphilus</taxon>
    </lineage>
</organism>
<reference evidence="8" key="1">
    <citation type="journal article" date="2013" name="BMC Microbiol.">
        <title>Taxonomy and evolution of bacteriochlorophyll a-containing members of the OM60/NOR5 clade of marine gammaproteobacteria: description of Luminiphilus syltensis gen. nov., sp. nov., reclassification of Haliea rubra as Pseudohaliea rubra gen. nov., comb. nov., and emendation of Chromatocurvus halotolerans.</title>
        <authorList>
            <person name="Spring S."/>
            <person name="Riedel T."/>
            <person name="Sproer C."/>
            <person name="Yan S."/>
            <person name="Harder J."/>
            <person name="Fuchs B.M."/>
        </authorList>
    </citation>
    <scope>NUCLEOTIDE SEQUENCE [LARGE SCALE GENOMIC DNA]</scope>
    <source>
        <strain evidence="8">NOR51-B</strain>
    </source>
</reference>
<dbReference type="InterPro" id="IPR052925">
    <property type="entry name" value="Phage_Integrase-like_Recomb"/>
</dbReference>
<keyword evidence="2 4" id="KW-0238">DNA-binding</keyword>
<dbReference type="InterPro" id="IPR013762">
    <property type="entry name" value="Integrase-like_cat_sf"/>
</dbReference>
<feature type="domain" description="Core-binding (CB)" evidence="6">
    <location>
        <begin position="1"/>
        <end position="75"/>
    </location>
</feature>
<dbReference type="Pfam" id="PF00589">
    <property type="entry name" value="Phage_integrase"/>
    <property type="match status" value="1"/>
</dbReference>
<dbReference type="PANTHER" id="PTHR34605:SF4">
    <property type="entry name" value="DNA ADENINE METHYLTRANSFERASE"/>
    <property type="match status" value="1"/>
</dbReference>
<evidence type="ECO:0000313" key="8">
    <source>
        <dbReference type="Proteomes" id="UP000004699"/>
    </source>
</evidence>
<dbReference type="RefSeq" id="WP_009020634.1">
    <property type="nucleotide sequence ID" value="NZ_DS999411.1"/>
</dbReference>
<evidence type="ECO:0000259" key="5">
    <source>
        <dbReference type="PROSITE" id="PS51898"/>
    </source>
</evidence>
<dbReference type="SUPFAM" id="SSF47823">
    <property type="entry name" value="lambda integrase-like, N-terminal domain"/>
    <property type="match status" value="1"/>
</dbReference>
<accession>B8KV17</accession>
<sequence length="284" mass="31707">MPITHLDGAFADNTLRAYRADFQVFHCWCQANNIDQLAATPKDLTAFVEHEATQRSTATVRRRIASLSSLLKLNHYEDPSSAPEGSLALKRMHRQKRQVQQQAVPLTSDLLERLLAVCGDSLQGTRDQVMLRLGHESMRRRSELCAFRFKDLEVLPKGKRALRLRFSKTDQFGNGKLFPVSDELVYAIEGGGEKIGRYGKILRGIRRDGRINTSMSPASINIRLKALQNAAALTLDGELSGHSFRVGAALDLLESGESLEKIMLRGGWASDATAMRYLRAWQAV</sequence>
<dbReference type="InterPro" id="IPR004107">
    <property type="entry name" value="Integrase_SAM-like_N"/>
</dbReference>
<dbReference type="PROSITE" id="PS51898">
    <property type="entry name" value="TYR_RECOMBINASE"/>
    <property type="match status" value="1"/>
</dbReference>
<dbReference type="PROSITE" id="PS51900">
    <property type="entry name" value="CB"/>
    <property type="match status" value="1"/>
</dbReference>
<dbReference type="Gene3D" id="1.10.150.130">
    <property type="match status" value="1"/>
</dbReference>
<dbReference type="AlphaFoldDB" id="B8KV17"/>
<dbReference type="Proteomes" id="UP000004699">
    <property type="component" value="Unassembled WGS sequence"/>
</dbReference>
<dbReference type="GO" id="GO:0006310">
    <property type="term" value="P:DNA recombination"/>
    <property type="evidence" value="ECO:0007669"/>
    <property type="project" value="UniProtKB-KW"/>
</dbReference>
<keyword evidence="1" id="KW-0229">DNA integration</keyword>
<keyword evidence="3" id="KW-0233">DNA recombination</keyword>
<dbReference type="Gene3D" id="1.10.443.10">
    <property type="entry name" value="Intergrase catalytic core"/>
    <property type="match status" value="1"/>
</dbReference>
<dbReference type="eggNOG" id="COG0582">
    <property type="taxonomic scope" value="Bacteria"/>
</dbReference>